<evidence type="ECO:0000256" key="1">
    <source>
        <dbReference type="SAM" id="SignalP"/>
    </source>
</evidence>
<protein>
    <recommendedName>
        <fullName evidence="5">Secreted protein</fullName>
    </recommendedName>
</protein>
<evidence type="ECO:0000313" key="2">
    <source>
        <dbReference type="EMBL" id="MCZ4718427.1"/>
    </source>
</evidence>
<accession>A0A378K3I2</accession>
<keyword evidence="1" id="KW-0732">Signal</keyword>
<name>A0A378K3I2_LEGPN</name>
<evidence type="ECO:0008006" key="5">
    <source>
        <dbReference type="Google" id="ProtNLM"/>
    </source>
</evidence>
<gene>
    <name evidence="3" type="ORF">NCTC12000_00749</name>
    <name evidence="2" type="ORF">O6C86_04250</name>
</gene>
<dbReference type="RefSeq" id="WP_011945775.1">
    <property type="nucleotide sequence ID" value="NZ_BAZA01000308.1"/>
</dbReference>
<dbReference type="Proteomes" id="UP000254631">
    <property type="component" value="Unassembled WGS sequence"/>
</dbReference>
<feature type="chain" id="PRO_5042357022" description="Secreted protein" evidence="1">
    <location>
        <begin position="27"/>
        <end position="114"/>
    </location>
</feature>
<dbReference type="AlphaFoldDB" id="A0A378K3I2"/>
<evidence type="ECO:0000313" key="4">
    <source>
        <dbReference type="Proteomes" id="UP000254631"/>
    </source>
</evidence>
<reference evidence="2" key="2">
    <citation type="submission" date="2022-12" db="EMBL/GenBank/DDBJ databases">
        <title>Comparative genomics of Legionella pneumophila isolates from the West Bank and Germany support molecular epidemiology of Legionnaires disease.</title>
        <authorList>
            <person name="Zayed A.R."/>
            <person name="Bitar D.M."/>
            <person name="Steinert M."/>
            <person name="Lueck C."/>
            <person name="Brettar I."/>
            <person name="Hoefle M.G."/>
            <person name="Bunk B."/>
        </authorList>
    </citation>
    <scope>NUCLEOTIDE SEQUENCE</scope>
    <source>
        <strain evidence="2">H23</strain>
    </source>
</reference>
<organism evidence="3 4">
    <name type="scientific">Legionella pneumophila</name>
    <dbReference type="NCBI Taxonomy" id="446"/>
    <lineage>
        <taxon>Bacteria</taxon>
        <taxon>Pseudomonadati</taxon>
        <taxon>Pseudomonadota</taxon>
        <taxon>Gammaproteobacteria</taxon>
        <taxon>Legionellales</taxon>
        <taxon>Legionellaceae</taxon>
        <taxon>Legionella</taxon>
    </lineage>
</organism>
<proteinExistence type="predicted"/>
<evidence type="ECO:0000313" key="3">
    <source>
        <dbReference type="EMBL" id="STX78763.1"/>
    </source>
</evidence>
<feature type="signal peptide" evidence="1">
    <location>
        <begin position="1"/>
        <end position="26"/>
    </location>
</feature>
<reference evidence="3 4" key="1">
    <citation type="submission" date="2018-06" db="EMBL/GenBank/DDBJ databases">
        <authorList>
            <consortium name="Pathogen Informatics"/>
            <person name="Doyle S."/>
        </authorList>
    </citation>
    <scope>NUCLEOTIDE SEQUENCE [LARGE SCALE GENOMIC DNA]</scope>
    <source>
        <strain evidence="3 4">NCTC12000</strain>
    </source>
</reference>
<dbReference type="EMBL" id="JAPXIC010000022">
    <property type="protein sequence ID" value="MCZ4718427.1"/>
    <property type="molecule type" value="Genomic_DNA"/>
</dbReference>
<dbReference type="EMBL" id="UGOL01000001">
    <property type="protein sequence ID" value="STX78763.1"/>
    <property type="molecule type" value="Genomic_DNA"/>
</dbReference>
<dbReference type="Proteomes" id="UP001071279">
    <property type="component" value="Unassembled WGS sequence"/>
</dbReference>
<sequence length="114" mass="13361">MRKHKNKMVRIFLLALGLFSSTTINAWYGSGITIGVARANVHYYGDDIRVYDPWGYGYYDRNYYYNGVRNIIVPNVIVPNVVINVPVQRYYVPSCEEMEVCDPYGQCWLEQFCR</sequence>